<dbReference type="PANTHER" id="PTHR34659:SF1">
    <property type="entry name" value="PROTEIN EGT2"/>
    <property type="match status" value="1"/>
</dbReference>
<gene>
    <name evidence="1" type="ORF">AMTR_s00021p00112470</name>
</gene>
<protein>
    <submittedName>
        <fullName evidence="1">Uncharacterized protein</fullName>
    </submittedName>
</protein>
<dbReference type="AlphaFoldDB" id="W1Q0H9"/>
<dbReference type="eggNOG" id="ENOG502S0VR">
    <property type="taxonomic scope" value="Eukaryota"/>
</dbReference>
<accession>W1Q0H9</accession>
<dbReference type="Gramene" id="ERN13921">
    <property type="protein sequence ID" value="ERN13921"/>
    <property type="gene ID" value="AMTR_s00021p00112470"/>
</dbReference>
<keyword evidence="2" id="KW-1185">Reference proteome</keyword>
<dbReference type="HOGENOM" id="CLU_892382_0_0_1"/>
<dbReference type="EMBL" id="KI392560">
    <property type="protein sequence ID" value="ERN13921.1"/>
    <property type="molecule type" value="Genomic_DNA"/>
</dbReference>
<evidence type="ECO:0000313" key="1">
    <source>
        <dbReference type="EMBL" id="ERN13921.1"/>
    </source>
</evidence>
<evidence type="ECO:0000313" key="2">
    <source>
        <dbReference type="Proteomes" id="UP000017836"/>
    </source>
</evidence>
<name>W1Q0H9_AMBTC</name>
<proteinExistence type="predicted"/>
<reference evidence="2" key="1">
    <citation type="journal article" date="2013" name="Science">
        <title>The Amborella genome and the evolution of flowering plants.</title>
        <authorList>
            <consortium name="Amborella Genome Project"/>
        </authorList>
    </citation>
    <scope>NUCLEOTIDE SEQUENCE [LARGE SCALE GENOMIC DNA]</scope>
</reference>
<organism evidence="1 2">
    <name type="scientific">Amborella trichopoda</name>
    <dbReference type="NCBI Taxonomy" id="13333"/>
    <lineage>
        <taxon>Eukaryota</taxon>
        <taxon>Viridiplantae</taxon>
        <taxon>Streptophyta</taxon>
        <taxon>Embryophyta</taxon>
        <taxon>Tracheophyta</taxon>
        <taxon>Spermatophyta</taxon>
        <taxon>Magnoliopsida</taxon>
        <taxon>Amborellales</taxon>
        <taxon>Amborellaceae</taxon>
        <taxon>Amborella</taxon>
    </lineage>
</organism>
<dbReference type="Proteomes" id="UP000017836">
    <property type="component" value="Unassembled WGS sequence"/>
</dbReference>
<dbReference type="PANTHER" id="PTHR34659">
    <property type="entry name" value="BNAA05G11610D PROTEIN"/>
    <property type="match status" value="1"/>
</dbReference>
<dbReference type="InterPro" id="IPR053273">
    <property type="entry name" value="CST_Regulator"/>
</dbReference>
<sequence>MDGKPTGIFWMNNVYRKLEAMYTEVDRSHTQFVKETTKYVETQMNNVGDNVRRFYEEVMQDLLPPSSEDPICLHPSVPLDEGFVPRPEDSIRLHPSVPLDEGFVLSPEDPINLHPSVPLDEGFATQDTDKEKVESVMSSLNEEALLPVVESEDCSEEPLDLKPAILPETSFELNHGKECVTLNQISVTLPVDILESDFQKKTVKNDVADCRVHSVLVDVPSPEANLPDLPADNKTDHEDGLFVLNESTEPSCSGSEKDIETTQLDAIFQEQESGAWPHMPLNILRHRSLFHLLANQAVSILAVADLDRVPVD</sequence>